<sequence length="94" mass="10294">MMQDVTHETAPHAFVKAVHGVRYQVTDVARSSAFFTQYLGWSVLGQRPGRRYGESGGFSCERSGRVWLSKISSSPSHNGPASVPTGLSIILSRR</sequence>
<keyword evidence="3" id="KW-1185">Reference proteome</keyword>
<dbReference type="CDD" id="cd06587">
    <property type="entry name" value="VOC"/>
    <property type="match status" value="1"/>
</dbReference>
<dbReference type="SUPFAM" id="SSF54593">
    <property type="entry name" value="Glyoxalase/Bleomycin resistance protein/Dihydroxybiphenyl dioxygenase"/>
    <property type="match status" value="1"/>
</dbReference>
<dbReference type="Gene3D" id="3.10.180.10">
    <property type="entry name" value="2,3-Dihydroxybiphenyl 1,2-Dioxygenase, domain 1"/>
    <property type="match status" value="1"/>
</dbReference>
<gene>
    <name evidence="2" type="ORF">LuPra_01378</name>
</gene>
<organism evidence="2 3">
    <name type="scientific">Luteitalea pratensis</name>
    <dbReference type="NCBI Taxonomy" id="1855912"/>
    <lineage>
        <taxon>Bacteria</taxon>
        <taxon>Pseudomonadati</taxon>
        <taxon>Acidobacteriota</taxon>
        <taxon>Vicinamibacteria</taxon>
        <taxon>Vicinamibacterales</taxon>
        <taxon>Vicinamibacteraceae</taxon>
        <taxon>Luteitalea</taxon>
    </lineage>
</organism>
<evidence type="ECO:0000313" key="3">
    <source>
        <dbReference type="Proteomes" id="UP000076079"/>
    </source>
</evidence>
<proteinExistence type="predicted"/>
<protein>
    <submittedName>
        <fullName evidence="2">Uncharacterized protein</fullName>
    </submittedName>
</protein>
<feature type="region of interest" description="Disordered" evidence="1">
    <location>
        <begin position="72"/>
        <end position="94"/>
    </location>
</feature>
<evidence type="ECO:0000313" key="2">
    <source>
        <dbReference type="EMBL" id="AMY08186.1"/>
    </source>
</evidence>
<dbReference type="KEGG" id="abac:LuPra_01378"/>
<accession>A0A143PIF8</accession>
<reference evidence="3" key="2">
    <citation type="submission" date="2016-04" db="EMBL/GenBank/DDBJ databases">
        <title>First Complete Genome Sequence of a Subdivision 6 Acidobacterium.</title>
        <authorList>
            <person name="Huang S."/>
            <person name="Vieira S."/>
            <person name="Bunk B."/>
            <person name="Riedel T."/>
            <person name="Sproeer C."/>
            <person name="Overmann J."/>
        </authorList>
    </citation>
    <scope>NUCLEOTIDE SEQUENCE [LARGE SCALE GENOMIC DNA]</scope>
    <source>
        <strain evidence="3">DSM 100886 HEG_-6_39</strain>
    </source>
</reference>
<name>A0A143PIF8_LUTPR</name>
<dbReference type="Proteomes" id="UP000076079">
    <property type="component" value="Chromosome"/>
</dbReference>
<dbReference type="InterPro" id="IPR029068">
    <property type="entry name" value="Glyas_Bleomycin-R_OHBP_Dase"/>
</dbReference>
<reference evidence="2 3" key="1">
    <citation type="journal article" date="2016" name="Genome Announc.">
        <title>First Complete Genome Sequence of a Subdivision 6 Acidobacterium Strain.</title>
        <authorList>
            <person name="Huang S."/>
            <person name="Vieira S."/>
            <person name="Bunk B."/>
            <person name="Riedel T."/>
            <person name="Sproer C."/>
            <person name="Overmann J."/>
        </authorList>
    </citation>
    <scope>NUCLEOTIDE SEQUENCE [LARGE SCALE GENOMIC DNA]</scope>
    <source>
        <strain evidence="3">DSM 100886 HEG_-6_39</strain>
    </source>
</reference>
<evidence type="ECO:0000256" key="1">
    <source>
        <dbReference type="SAM" id="MobiDB-lite"/>
    </source>
</evidence>
<dbReference type="EMBL" id="CP015136">
    <property type="protein sequence ID" value="AMY08186.1"/>
    <property type="molecule type" value="Genomic_DNA"/>
</dbReference>
<dbReference type="AlphaFoldDB" id="A0A143PIF8"/>